<dbReference type="Proteomes" id="UP000286270">
    <property type="component" value="Unassembled WGS sequence"/>
</dbReference>
<feature type="binding site" description="axial binding residue" evidence="14">
    <location>
        <position position="165"/>
    </location>
    <ligand>
        <name>heme</name>
        <dbReference type="ChEBI" id="CHEBI:30413"/>
        <label>2</label>
    </ligand>
    <ligandPart>
        <name>Fe</name>
        <dbReference type="ChEBI" id="CHEBI:18248"/>
    </ligandPart>
</feature>
<dbReference type="NCBIfam" id="TIGR03153">
    <property type="entry name" value="cytochr_NrfH"/>
    <property type="match status" value="1"/>
</dbReference>
<evidence type="ECO:0000313" key="26">
    <source>
        <dbReference type="Proteomes" id="UP000028294"/>
    </source>
</evidence>
<dbReference type="PATRIC" id="fig|817.51.peg.641"/>
<reference evidence="28 29" key="3">
    <citation type="submission" date="2018-08" db="EMBL/GenBank/DDBJ databases">
        <title>A genome reference for cultivated species of the human gut microbiota.</title>
        <authorList>
            <person name="Zou Y."/>
            <person name="Xue W."/>
            <person name="Luo G."/>
        </authorList>
    </citation>
    <scope>NUCLEOTIDE SEQUENCE [LARGE SCALE GENOMIC DNA]</scope>
    <source>
        <strain evidence="23 30">AF14-26</strain>
        <strain evidence="25 28">AM18-6</strain>
        <strain evidence="24 29">OF01-1</strain>
    </source>
</reference>
<evidence type="ECO:0000259" key="16">
    <source>
        <dbReference type="Pfam" id="PF03264"/>
    </source>
</evidence>
<proteinExistence type="inferred from homology"/>
<keyword evidence="5 12" id="KW-0349">Heme</keyword>
<feature type="binding site" description="covalent" evidence="13">
    <location>
        <position position="75"/>
    </location>
    <ligand>
        <name>heme</name>
        <dbReference type="ChEBI" id="CHEBI:30413"/>
        <label>2</label>
    </ligand>
</feature>
<evidence type="ECO:0000256" key="12">
    <source>
        <dbReference type="PIRNR" id="PIRNR000013"/>
    </source>
</evidence>
<protein>
    <recommendedName>
        <fullName evidence="12">Cytochrome c-type protein</fullName>
    </recommendedName>
</protein>
<dbReference type="GO" id="GO:0016491">
    <property type="term" value="F:oxidoreductase activity"/>
    <property type="evidence" value="ECO:0007669"/>
    <property type="project" value="UniProtKB-KW"/>
</dbReference>
<keyword evidence="9 15" id="KW-1133">Transmembrane helix</keyword>
<keyword evidence="4" id="KW-1003">Cell membrane</keyword>
<dbReference type="Pfam" id="PF03264">
    <property type="entry name" value="Cytochrom_NNT"/>
    <property type="match status" value="1"/>
</dbReference>
<dbReference type="EMBL" id="JAPTZU010000004">
    <property type="protein sequence ID" value="MCZ2687808.1"/>
    <property type="molecule type" value="Genomic_DNA"/>
</dbReference>
<dbReference type="Gene3D" id="1.10.3820.10">
    <property type="entry name" value="Di-heme elbow motif domain"/>
    <property type="match status" value="1"/>
</dbReference>
<dbReference type="Proteomes" id="UP000501467">
    <property type="component" value="Chromosome"/>
</dbReference>
<organism evidence="25 28">
    <name type="scientific">Bacteroides fragilis</name>
    <dbReference type="NCBI Taxonomy" id="817"/>
    <lineage>
        <taxon>Bacteria</taxon>
        <taxon>Pseudomonadati</taxon>
        <taxon>Bacteroidota</taxon>
        <taxon>Bacteroidia</taxon>
        <taxon>Bacteroidales</taxon>
        <taxon>Bacteroidaceae</taxon>
        <taxon>Bacteroides</taxon>
    </lineage>
</organism>
<feature type="binding site" description="axial binding residue" evidence="14">
    <location>
        <position position="95"/>
    </location>
    <ligand>
        <name>heme</name>
        <dbReference type="ChEBI" id="CHEBI:30413"/>
        <label>1</label>
    </ligand>
    <ligandPart>
        <name>Fe</name>
        <dbReference type="ChEBI" id="CHEBI:18248"/>
    </ligandPart>
</feature>
<keyword evidence="8 12" id="KW-0249">Electron transport</keyword>
<feature type="binding site" description="axial binding residue" evidence="14">
    <location>
        <position position="130"/>
    </location>
    <ligand>
        <name>heme</name>
        <dbReference type="ChEBI" id="CHEBI:30413"/>
        <label>3</label>
    </ligand>
    <ligandPart>
        <name>Fe</name>
        <dbReference type="ChEBI" id="CHEBI:18248"/>
    </ligandPart>
</feature>
<evidence type="ECO:0000313" key="25">
    <source>
        <dbReference type="EMBL" id="RHH05964.1"/>
    </source>
</evidence>
<reference evidence="18" key="6">
    <citation type="submission" date="2022-12" db="EMBL/GenBank/DDBJ databases">
        <title>Development of a Multilocus Sequence Typing Scheme for Bacteroides fragilis Based on Whole Genome Sequencing Data and Clinical Application.</title>
        <authorList>
            <person name="Nielsen F.D."/>
            <person name="Justesen U.S."/>
        </authorList>
    </citation>
    <scope>NUCLEOTIDE SEQUENCE</scope>
    <source>
        <strain evidence="19">BF_AM_ODE_DK_2015_4</strain>
        <strain evidence="18">BF_BC_ODE_DK_2015_2</strain>
    </source>
</reference>
<keyword evidence="10 12" id="KW-0408">Iron</keyword>
<evidence type="ECO:0000313" key="27">
    <source>
        <dbReference type="Proteomes" id="UP000036847"/>
    </source>
</evidence>
<keyword evidence="6 15" id="KW-0812">Transmembrane</keyword>
<dbReference type="InterPro" id="IPR051174">
    <property type="entry name" value="Cytochrome_c-type_ET"/>
</dbReference>
<evidence type="ECO:0000256" key="7">
    <source>
        <dbReference type="ARBA" id="ARBA00022723"/>
    </source>
</evidence>
<reference evidence="17" key="2">
    <citation type="submission" date="2014-07" db="EMBL/GenBank/DDBJ databases">
        <title>Genetics and epidemiology of antimicrobial resistance in B. fragilis group.</title>
        <authorList>
            <person name="Sydenham T.V."/>
            <person name="Hasman H."/>
            <person name="Kemp M."/>
            <person name="Justesen U.S."/>
        </authorList>
    </citation>
    <scope>NUCLEOTIDE SEQUENCE [LARGE SCALE GENOMIC DNA]</scope>
    <source>
        <strain evidence="17">DCMOUH0018B</strain>
    </source>
</reference>
<dbReference type="GO" id="GO:0005886">
    <property type="term" value="C:plasma membrane"/>
    <property type="evidence" value="ECO:0007669"/>
    <property type="project" value="UniProtKB-SubCell"/>
</dbReference>
<dbReference type="GO" id="GO:0046872">
    <property type="term" value="F:metal ion binding"/>
    <property type="evidence" value="ECO:0007669"/>
    <property type="project" value="UniProtKB-KW"/>
</dbReference>
<evidence type="ECO:0000256" key="8">
    <source>
        <dbReference type="ARBA" id="ARBA00022982"/>
    </source>
</evidence>
<dbReference type="PIRSF" id="PIRSF000013">
    <property type="entry name" value="4_hem_cytochrm_NapC"/>
    <property type="match status" value="1"/>
</dbReference>
<dbReference type="Proteomes" id="UP000028294">
    <property type="component" value="Chromosome"/>
</dbReference>
<dbReference type="GO" id="GO:0009061">
    <property type="term" value="P:anaerobic respiration"/>
    <property type="evidence" value="ECO:0007669"/>
    <property type="project" value="TreeGrafter"/>
</dbReference>
<evidence type="ECO:0000256" key="10">
    <source>
        <dbReference type="ARBA" id="ARBA00023004"/>
    </source>
</evidence>
<evidence type="ECO:0000256" key="14">
    <source>
        <dbReference type="PIRSR" id="PIRSR000013-2"/>
    </source>
</evidence>
<keyword evidence="25" id="KW-0560">Oxidoreductase</keyword>
<evidence type="ECO:0000313" key="29">
    <source>
        <dbReference type="Proteomes" id="UP000284614"/>
    </source>
</evidence>
<reference evidence="22 31" key="5">
    <citation type="submission" date="2020-05" db="EMBL/GenBank/DDBJ databases">
        <title>FDA dAtabase for Regulatory Grade micrObial Sequences (FDA-ARGOS): Supporting development and validation of Infectious Disease Dx tests.</title>
        <authorList>
            <person name="Bojja K."/>
            <person name="Kessler A."/>
            <person name="Tallon L."/>
            <person name="Sadzewicz L."/>
            <person name="Zhao X."/>
            <person name="Vavikolanu K."/>
            <person name="Mehta A."/>
            <person name="Aluvathingal J."/>
            <person name="Nadendla S."/>
            <person name="Myers T."/>
            <person name="Yan Y."/>
            <person name="Sichtig H."/>
        </authorList>
    </citation>
    <scope>NUCLEOTIDE SEQUENCE [LARGE SCALE GENOMIC DNA]</scope>
    <source>
        <strain evidence="22 31">FDAARGOS_763</strain>
    </source>
</reference>
<dbReference type="InterPro" id="IPR024717">
    <property type="entry name" value="NapC/NirT/NrfH"/>
</dbReference>
<feature type="binding site" evidence="13">
    <location>
        <position position="95"/>
    </location>
    <ligand>
        <name>a menaquinol</name>
        <dbReference type="ChEBI" id="CHEBI:18151"/>
    </ligand>
</feature>
<evidence type="ECO:0000313" key="30">
    <source>
        <dbReference type="Proteomes" id="UP000286270"/>
    </source>
</evidence>
<dbReference type="InterPro" id="IPR017571">
    <property type="entry name" value="NrfH"/>
</dbReference>
<dbReference type="Proteomes" id="UP000036847">
    <property type="component" value="Chromosome"/>
</dbReference>
<evidence type="ECO:0000313" key="20">
    <source>
        <dbReference type="EMBL" id="QCQ35531.1"/>
    </source>
</evidence>
<feature type="binding site" description="covalent" evidence="13">
    <location>
        <position position="159"/>
    </location>
    <ligand>
        <name>heme</name>
        <dbReference type="ChEBI" id="CHEBI:30413"/>
        <label>4</label>
    </ligand>
</feature>
<feature type="binding site" description="covalent" evidence="13">
    <location>
        <position position="129"/>
    </location>
    <ligand>
        <name>heme</name>
        <dbReference type="ChEBI" id="CHEBI:30413"/>
        <label>3</label>
    </ligand>
</feature>
<evidence type="ECO:0000256" key="9">
    <source>
        <dbReference type="ARBA" id="ARBA00022989"/>
    </source>
</evidence>
<evidence type="ECO:0000256" key="15">
    <source>
        <dbReference type="SAM" id="Phobius"/>
    </source>
</evidence>
<evidence type="ECO:0000256" key="11">
    <source>
        <dbReference type="ARBA" id="ARBA00023136"/>
    </source>
</evidence>
<dbReference type="EMBL" id="JMZZ02000042">
    <property type="protein sequence ID" value="KFX75723.1"/>
    <property type="molecule type" value="Genomic_DNA"/>
</dbReference>
<evidence type="ECO:0000256" key="4">
    <source>
        <dbReference type="ARBA" id="ARBA00022475"/>
    </source>
</evidence>
<dbReference type="GeneID" id="99669926"/>
<feature type="binding site" description="axial binding residue" evidence="14">
    <location>
        <position position="79"/>
    </location>
    <ligand>
        <name>heme</name>
        <dbReference type="ChEBI" id="CHEBI:30413"/>
        <label>2</label>
    </ligand>
    <ligandPart>
        <name>Fe</name>
        <dbReference type="ChEBI" id="CHEBI:18248"/>
    </ligandPart>
</feature>
<comment type="cofactor">
    <cofactor evidence="13">
        <name>heme</name>
        <dbReference type="ChEBI" id="CHEBI:30413"/>
    </cofactor>
    <text evidence="13">Binds 4 heme groups per subunit.</text>
</comment>
<feature type="binding site" description="covalent" evidence="13">
    <location>
        <position position="78"/>
    </location>
    <ligand>
        <name>heme</name>
        <dbReference type="ChEBI" id="CHEBI:30413"/>
        <label>2</label>
    </ligand>
</feature>
<dbReference type="RefSeq" id="WP_005779097.1">
    <property type="nucleotide sequence ID" value="NZ_CABJEQ010000003.1"/>
</dbReference>
<comment type="similarity">
    <text evidence="2">Belongs to the NapC/NirT/NrfH family.</text>
</comment>
<evidence type="ECO:0000256" key="3">
    <source>
        <dbReference type="ARBA" id="ARBA00022448"/>
    </source>
</evidence>
<dbReference type="GO" id="GO:0019333">
    <property type="term" value="P:denitrification pathway"/>
    <property type="evidence" value="ECO:0007669"/>
    <property type="project" value="InterPro"/>
</dbReference>
<feature type="binding site" description="covalent" evidence="13">
    <location>
        <position position="51"/>
    </location>
    <ligand>
        <name>heme</name>
        <dbReference type="ChEBI" id="CHEBI:30413"/>
        <label>1</label>
    </ligand>
</feature>
<evidence type="ECO:0000256" key="5">
    <source>
        <dbReference type="ARBA" id="ARBA00022617"/>
    </source>
</evidence>
<keyword evidence="3 12" id="KW-0813">Transport</keyword>
<dbReference type="EMBL" id="QSDG01000005">
    <property type="protein sequence ID" value="RGY69845.1"/>
    <property type="molecule type" value="Genomic_DNA"/>
</dbReference>
<feature type="binding site" description="axial binding residue" evidence="14">
    <location>
        <position position="160"/>
    </location>
    <ligand>
        <name>heme</name>
        <dbReference type="ChEBI" id="CHEBI:30413"/>
        <label>4</label>
    </ligand>
    <ligandPart>
        <name>Fe</name>
        <dbReference type="ChEBI" id="CHEBI:18248"/>
    </ligandPart>
</feature>
<feature type="domain" description="NapC/NirT cytochrome c N-terminal" evidence="16">
    <location>
        <begin position="13"/>
        <end position="165"/>
    </location>
</feature>
<evidence type="ECO:0000313" key="21">
    <source>
        <dbReference type="EMBL" id="QCQ44424.1"/>
    </source>
</evidence>
<dbReference type="OrthoDB" id="9782159at2"/>
<dbReference type="GO" id="GO:0020037">
    <property type="term" value="F:heme binding"/>
    <property type="evidence" value="ECO:0007669"/>
    <property type="project" value="InterPro"/>
</dbReference>
<dbReference type="GO" id="GO:0009055">
    <property type="term" value="F:electron transfer activity"/>
    <property type="evidence" value="ECO:0007669"/>
    <property type="project" value="TreeGrafter"/>
</dbReference>
<dbReference type="EMBL" id="CP036553">
    <property type="protein sequence ID" value="QCQ35531.1"/>
    <property type="molecule type" value="Genomic_DNA"/>
</dbReference>
<evidence type="ECO:0000256" key="6">
    <source>
        <dbReference type="ARBA" id="ARBA00022692"/>
    </source>
</evidence>
<feature type="binding site" description="covalent" evidence="13">
    <location>
        <position position="54"/>
    </location>
    <ligand>
        <name>heme</name>
        <dbReference type="ChEBI" id="CHEBI:30413"/>
        <label>1</label>
    </ligand>
</feature>
<feature type="binding site" description="covalent" evidence="13">
    <location>
        <position position="156"/>
    </location>
    <ligand>
        <name>heme</name>
        <dbReference type="ChEBI" id="CHEBI:30413"/>
        <label>4</label>
    </ligand>
</feature>
<dbReference type="Proteomes" id="UP001079672">
    <property type="component" value="Unassembled WGS sequence"/>
</dbReference>
<dbReference type="EMBL" id="CP054003">
    <property type="protein sequence ID" value="QKH85451.1"/>
    <property type="molecule type" value="Genomic_DNA"/>
</dbReference>
<feature type="binding site" evidence="13">
    <location>
        <position position="76"/>
    </location>
    <ligand>
        <name>a menaquinol</name>
        <dbReference type="ChEBI" id="CHEBI:18151"/>
    </ligand>
</feature>
<dbReference type="Proteomes" id="UP000284614">
    <property type="component" value="Unassembled WGS sequence"/>
</dbReference>
<keyword evidence="7 12" id="KW-0479">Metal-binding</keyword>
<dbReference type="SUPFAM" id="SSF48695">
    <property type="entry name" value="Multiheme cytochromes"/>
    <property type="match status" value="1"/>
</dbReference>
<feature type="binding site" evidence="13">
    <location>
        <position position="88"/>
    </location>
    <ligand>
        <name>a menaquinol</name>
        <dbReference type="ChEBI" id="CHEBI:18151"/>
    </ligand>
</feature>
<evidence type="ECO:0000313" key="23">
    <source>
        <dbReference type="EMBL" id="RGV51868.1"/>
    </source>
</evidence>
<dbReference type="AlphaFoldDB" id="A0A081U411"/>
<evidence type="ECO:0000313" key="18">
    <source>
        <dbReference type="EMBL" id="MCZ2652952.1"/>
    </source>
</evidence>
<dbReference type="EMBL" id="CP036546">
    <property type="protein sequence ID" value="QCQ44424.1"/>
    <property type="molecule type" value="Genomic_DNA"/>
</dbReference>
<comment type="subcellular location">
    <subcellularLocation>
        <location evidence="1">Cell membrane</location>
        <topology evidence="1">Single-pass membrane protein</topology>
    </subcellularLocation>
</comment>
<dbReference type="Proteomes" id="UP001075704">
    <property type="component" value="Unassembled WGS sequence"/>
</dbReference>
<reference evidence="26 27" key="4">
    <citation type="submission" date="2019-03" db="EMBL/GenBank/DDBJ databases">
        <title>Complete genome assembly of MDR B. fragilis.</title>
        <authorList>
            <person name="Sydenham T.V."/>
            <person name="Hasman H."/>
            <person name="Justesen U.S."/>
        </authorList>
    </citation>
    <scope>NUCLEOTIDE SEQUENCE [LARGE SCALE GENOMIC DNA]</scope>
    <source>
        <strain evidence="20 26">DCMOUH0067B</strain>
        <strain evidence="21 27">DCMSKEJBY0001B</strain>
    </source>
</reference>
<dbReference type="EMBL" id="QRJE01000047">
    <property type="protein sequence ID" value="RHH05964.1"/>
    <property type="molecule type" value="Genomic_DNA"/>
</dbReference>
<dbReference type="Proteomes" id="UP000266644">
    <property type="component" value="Unassembled WGS sequence"/>
</dbReference>
<dbReference type="InterPro" id="IPR005126">
    <property type="entry name" value="NapC/NirT_cyt_c_N"/>
</dbReference>
<dbReference type="PANTHER" id="PTHR30333">
    <property type="entry name" value="CYTOCHROME C-TYPE PROTEIN"/>
    <property type="match status" value="1"/>
</dbReference>
<keyword evidence="17" id="KW-0378">Hydrolase</keyword>
<evidence type="ECO:0000256" key="2">
    <source>
        <dbReference type="ARBA" id="ARBA00007395"/>
    </source>
</evidence>
<reference evidence="17" key="1">
    <citation type="book" date="2014" name="THE 24TH EUROPEAN CONGRESS OF CLINICAL MICROBIOLOGY AND INFECTIOUS DISEASES" publisher="ECCMID 2014" city="Barcelona, Spain">
        <title>Identification of resistance genes in three multidrug-resistant Bacteroides fragilis isolates by whole genome sequencing.</title>
        <editorList>
            <person name="Unknown"/>
            <person name="A."/>
        </editorList>
        <authorList>
            <person name="Sydenham T.V."/>
            <person name="Hasman H."/>
            <person name="Wang M."/>
            <person name="Soki J."/>
            <person name="Nagy E."/>
            <person name="Justesen U.S."/>
        </authorList>
    </citation>
    <scope>NUCLEOTIDE SEQUENCE</scope>
    <source>
        <strain evidence="17">DCMOUH0018B</strain>
        <strain evidence="21">DCMSKEJBY0001B</strain>
    </source>
</reference>
<evidence type="ECO:0000313" key="28">
    <source>
        <dbReference type="Proteomes" id="UP000266644"/>
    </source>
</evidence>
<feature type="transmembrane region" description="Helical" evidence="15">
    <location>
        <begin position="16"/>
        <end position="38"/>
    </location>
</feature>
<evidence type="ECO:0000256" key="1">
    <source>
        <dbReference type="ARBA" id="ARBA00004162"/>
    </source>
</evidence>
<evidence type="ECO:0000313" key="24">
    <source>
        <dbReference type="EMBL" id="RGY69845.1"/>
    </source>
</evidence>
<evidence type="ECO:0000313" key="17">
    <source>
        <dbReference type="EMBL" id="KFX75723.1"/>
    </source>
</evidence>
<dbReference type="GO" id="GO:0016787">
    <property type="term" value="F:hydrolase activity"/>
    <property type="evidence" value="ECO:0007669"/>
    <property type="project" value="UniProtKB-KW"/>
</dbReference>
<accession>A0A081U411</accession>
<evidence type="ECO:0000256" key="13">
    <source>
        <dbReference type="PIRSR" id="PIRSR000013-1"/>
    </source>
</evidence>
<dbReference type="GO" id="GO:0022900">
    <property type="term" value="P:electron transport chain"/>
    <property type="evidence" value="ECO:0007669"/>
    <property type="project" value="InterPro"/>
</dbReference>
<feature type="binding site" description="axial binding residue" evidence="14">
    <location>
        <position position="57"/>
    </location>
    <ligand>
        <name>heme</name>
        <dbReference type="ChEBI" id="CHEBI:30413"/>
        <label>1</label>
    </ligand>
    <ligandPart>
        <name>Fe</name>
        <dbReference type="ChEBI" id="CHEBI:18248"/>
    </ligandPart>
</feature>
<feature type="binding site" description="covalent" evidence="13">
    <location>
        <position position="126"/>
    </location>
    <ligand>
        <name>heme</name>
        <dbReference type="ChEBI" id="CHEBI:30413"/>
        <label>3</label>
    </ligand>
</feature>
<evidence type="ECO:0000313" key="22">
    <source>
        <dbReference type="EMBL" id="QKH85451.1"/>
    </source>
</evidence>
<dbReference type="EMBL" id="JAPUAC010000001">
    <property type="protein sequence ID" value="MCZ2652952.1"/>
    <property type="molecule type" value="Genomic_DNA"/>
</dbReference>
<dbReference type="InterPro" id="IPR036280">
    <property type="entry name" value="Multihaem_cyt_sf"/>
</dbReference>
<keyword evidence="11 15" id="KW-0472">Membrane</keyword>
<comment type="PTM">
    <text evidence="12">Binds 4 heme groups per subunit.</text>
</comment>
<sequence length="195" mass="21904">MKVKEYIQWLLPSRKWRVLAIIITGVIVGGGALTLYMLRAHTYLTDDPAACVNCHIMGPYYATWFHSSHSRNATCNDCHVPHENAVKKWVFKGMDGMRHVAVFLTHGEKDVVRANGESSEVIMNNCIRCHTQLNTEFVSTGRIDYMMSQVGEGKACWDCHRDVPHGGSNSVASTPNALVPYPDSPTPEWLKKMIE</sequence>
<name>A0A081U411_BACFG</name>
<dbReference type="PANTHER" id="PTHR30333:SF1">
    <property type="entry name" value="CYTOCHROME C-TYPE PROTEIN NAPC"/>
    <property type="match status" value="1"/>
</dbReference>
<evidence type="ECO:0000313" key="19">
    <source>
        <dbReference type="EMBL" id="MCZ2687808.1"/>
    </source>
</evidence>
<evidence type="ECO:0000313" key="31">
    <source>
        <dbReference type="Proteomes" id="UP000501467"/>
    </source>
</evidence>
<dbReference type="EMBL" id="QRZH01000012">
    <property type="protein sequence ID" value="RGV51868.1"/>
    <property type="molecule type" value="Genomic_DNA"/>
</dbReference>
<gene>
    <name evidence="25" type="primary">nrfH</name>
    <name evidence="25" type="ORF">DW228_21995</name>
    <name evidence="23" type="ORF">DWW08_14660</name>
    <name evidence="24" type="ORF">DXA27_08085</name>
    <name evidence="21" type="ORF">EC80_005960</name>
    <name evidence="17" type="ORF">EE52_0204905</name>
    <name evidence="22" type="ORF">FOC69_14170</name>
    <name evidence="20" type="ORF">IA74_005165</name>
    <name evidence="18" type="ORF">O1422_02080</name>
    <name evidence="19" type="ORF">O1433_09880</name>
</gene>
<dbReference type="InterPro" id="IPR038266">
    <property type="entry name" value="NapC/NirT_cytc_sf"/>
</dbReference>